<dbReference type="InterPro" id="IPR013154">
    <property type="entry name" value="ADH-like_N"/>
</dbReference>
<dbReference type="SUPFAM" id="SSF50129">
    <property type="entry name" value="GroES-like"/>
    <property type="match status" value="1"/>
</dbReference>
<dbReference type="GO" id="GO:0008270">
    <property type="term" value="F:zinc ion binding"/>
    <property type="evidence" value="ECO:0007669"/>
    <property type="project" value="InterPro"/>
</dbReference>
<evidence type="ECO:0000259" key="2">
    <source>
        <dbReference type="Pfam" id="PF00107"/>
    </source>
</evidence>
<dbReference type="Gene3D" id="3.40.50.720">
    <property type="entry name" value="NAD(P)-binding Rossmann-like Domain"/>
    <property type="match status" value="1"/>
</dbReference>
<dbReference type="InterPro" id="IPR013149">
    <property type="entry name" value="ADH-like_C"/>
</dbReference>
<evidence type="ECO:0000313" key="5">
    <source>
        <dbReference type="Proteomes" id="UP000749559"/>
    </source>
</evidence>
<dbReference type="PANTHER" id="PTHR43401:SF2">
    <property type="entry name" value="L-THREONINE 3-DEHYDROGENASE"/>
    <property type="match status" value="1"/>
</dbReference>
<evidence type="ECO:0000259" key="3">
    <source>
        <dbReference type="Pfam" id="PF08240"/>
    </source>
</evidence>
<dbReference type="InterPro" id="IPR036291">
    <property type="entry name" value="NAD(P)-bd_dom_sf"/>
</dbReference>
<dbReference type="InterPro" id="IPR050129">
    <property type="entry name" value="Zn_alcohol_dh"/>
</dbReference>
<evidence type="ECO:0000256" key="1">
    <source>
        <dbReference type="RuleBase" id="RU361277"/>
    </source>
</evidence>
<evidence type="ECO:0000313" key="4">
    <source>
        <dbReference type="EMBL" id="CAH1799544.1"/>
    </source>
</evidence>
<organism evidence="4 5">
    <name type="scientific">Owenia fusiformis</name>
    <name type="common">Polychaete worm</name>
    <dbReference type="NCBI Taxonomy" id="6347"/>
    <lineage>
        <taxon>Eukaryota</taxon>
        <taxon>Metazoa</taxon>
        <taxon>Spiralia</taxon>
        <taxon>Lophotrochozoa</taxon>
        <taxon>Annelida</taxon>
        <taxon>Polychaeta</taxon>
        <taxon>Sedentaria</taxon>
        <taxon>Canalipalpata</taxon>
        <taxon>Sabellida</taxon>
        <taxon>Oweniida</taxon>
        <taxon>Oweniidae</taxon>
        <taxon>Owenia</taxon>
    </lineage>
</organism>
<dbReference type="Gene3D" id="3.90.180.10">
    <property type="entry name" value="Medium-chain alcohol dehydrogenases, catalytic domain"/>
    <property type="match status" value="1"/>
</dbReference>
<comment type="cofactor">
    <cofactor evidence="1">
        <name>Zn(2+)</name>
        <dbReference type="ChEBI" id="CHEBI:29105"/>
    </cofactor>
</comment>
<dbReference type="AlphaFoldDB" id="A0A8J1TC03"/>
<dbReference type="InterPro" id="IPR002328">
    <property type="entry name" value="ADH_Zn_CS"/>
</dbReference>
<dbReference type="Pfam" id="PF00107">
    <property type="entry name" value="ADH_zinc_N"/>
    <property type="match status" value="1"/>
</dbReference>
<sequence>MKALVIDQSKGTLSLNEVKKPEITEQNDVLVKVRYVGICGTDVGMLDHKNKSGTICTLGHEITGLVEDFGEAVHDLKVGDPVCVSAGMVCGYCSFCTADKGNLCDNEGVSTLLGISIDGGMTDYIVVNRKRVFLLPPQLPLKIAALSDPLATVFHPFKLAVTSLDPEKSNALLIGCGWAGIGMSLLLHRKGFKKITVVQRSKPRRDALLGFDLGIRVIHPDALREEFKAKNGRIKGFDFIFDTVGNRESLKEYFPLTRKGGQFYVFGINTGDPSLCLDAVDPVEIIWHEISISGTIAYTPKELTKSIKELDEMHKSFDLSKIGINVYSIERYEEGFAALQNKTVVKAMFEFNAETN</sequence>
<feature type="domain" description="Alcohol dehydrogenase-like N-terminal" evidence="3">
    <location>
        <begin position="26"/>
        <end position="136"/>
    </location>
</feature>
<protein>
    <submittedName>
        <fullName evidence="4">Uncharacterized protein</fullName>
    </submittedName>
</protein>
<keyword evidence="5" id="KW-1185">Reference proteome</keyword>
<keyword evidence="1" id="KW-0862">Zinc</keyword>
<dbReference type="OrthoDB" id="6127848at2759"/>
<dbReference type="EMBL" id="CAIIXF020000011">
    <property type="protein sequence ID" value="CAH1799544.1"/>
    <property type="molecule type" value="Genomic_DNA"/>
</dbReference>
<dbReference type="Proteomes" id="UP000749559">
    <property type="component" value="Unassembled WGS sequence"/>
</dbReference>
<comment type="similarity">
    <text evidence="1">Belongs to the zinc-containing alcohol dehydrogenase family.</text>
</comment>
<keyword evidence="1" id="KW-0479">Metal-binding</keyword>
<dbReference type="PROSITE" id="PS00059">
    <property type="entry name" value="ADH_ZINC"/>
    <property type="match status" value="1"/>
</dbReference>
<comment type="caution">
    <text evidence="4">The sequence shown here is derived from an EMBL/GenBank/DDBJ whole genome shotgun (WGS) entry which is preliminary data.</text>
</comment>
<feature type="domain" description="Alcohol dehydrogenase-like C-terminal" evidence="2">
    <location>
        <begin position="186"/>
        <end position="310"/>
    </location>
</feature>
<accession>A0A8J1TC03</accession>
<reference evidence="4" key="1">
    <citation type="submission" date="2022-03" db="EMBL/GenBank/DDBJ databases">
        <authorList>
            <person name="Martin C."/>
        </authorList>
    </citation>
    <scope>NUCLEOTIDE SEQUENCE</scope>
</reference>
<dbReference type="SUPFAM" id="SSF51735">
    <property type="entry name" value="NAD(P)-binding Rossmann-fold domains"/>
    <property type="match status" value="1"/>
</dbReference>
<dbReference type="Pfam" id="PF08240">
    <property type="entry name" value="ADH_N"/>
    <property type="match status" value="1"/>
</dbReference>
<dbReference type="InterPro" id="IPR011032">
    <property type="entry name" value="GroES-like_sf"/>
</dbReference>
<dbReference type="GO" id="GO:0016491">
    <property type="term" value="F:oxidoreductase activity"/>
    <property type="evidence" value="ECO:0007669"/>
    <property type="project" value="InterPro"/>
</dbReference>
<name>A0A8J1TC03_OWEFU</name>
<gene>
    <name evidence="4" type="ORF">OFUS_LOCUS23546</name>
</gene>
<dbReference type="PANTHER" id="PTHR43401">
    <property type="entry name" value="L-THREONINE 3-DEHYDROGENASE"/>
    <property type="match status" value="1"/>
</dbReference>
<proteinExistence type="inferred from homology"/>